<dbReference type="InterPro" id="IPR057596">
    <property type="entry name" value="RDRP_core"/>
</dbReference>
<dbReference type="PANTHER" id="PTHR23079:SF55">
    <property type="entry name" value="RNA-DIRECTED RNA POLYMERASE"/>
    <property type="match status" value="1"/>
</dbReference>
<evidence type="ECO:0000256" key="1">
    <source>
        <dbReference type="RuleBase" id="RU363098"/>
    </source>
</evidence>
<keyword evidence="1" id="KW-0696">RNA-directed RNA polymerase</keyword>
<gene>
    <name evidence="3" type="ORF">GIL414_LOCUS53007</name>
</gene>
<evidence type="ECO:0000313" key="4">
    <source>
        <dbReference type="Proteomes" id="UP000681720"/>
    </source>
</evidence>
<keyword evidence="1" id="KW-0548">Nucleotidyltransferase</keyword>
<dbReference type="Pfam" id="PF05183">
    <property type="entry name" value="RdRP"/>
    <property type="match status" value="1"/>
</dbReference>
<dbReference type="EMBL" id="CAJOBJ010182896">
    <property type="protein sequence ID" value="CAF4924979.1"/>
    <property type="molecule type" value="Genomic_DNA"/>
</dbReference>
<dbReference type="EC" id="2.7.7.48" evidence="1"/>
<comment type="similarity">
    <text evidence="1">Belongs to the RdRP family.</text>
</comment>
<dbReference type="GO" id="GO:0031380">
    <property type="term" value="C:nuclear RNA-directed RNA polymerase complex"/>
    <property type="evidence" value="ECO:0007669"/>
    <property type="project" value="TreeGrafter"/>
</dbReference>
<dbReference type="GO" id="GO:0030422">
    <property type="term" value="P:siRNA processing"/>
    <property type="evidence" value="ECO:0007669"/>
    <property type="project" value="TreeGrafter"/>
</dbReference>
<feature type="non-terminal residue" evidence="3">
    <location>
        <position position="1"/>
    </location>
</feature>
<dbReference type="PANTHER" id="PTHR23079">
    <property type="entry name" value="RNA-DEPENDENT RNA POLYMERASE"/>
    <property type="match status" value="1"/>
</dbReference>
<evidence type="ECO:0000313" key="3">
    <source>
        <dbReference type="EMBL" id="CAF4924979.1"/>
    </source>
</evidence>
<evidence type="ECO:0000259" key="2">
    <source>
        <dbReference type="Pfam" id="PF05183"/>
    </source>
</evidence>
<protein>
    <recommendedName>
        <fullName evidence="1">RNA-dependent RNA polymerase</fullName>
        <ecNumber evidence="1">2.7.7.48</ecNumber>
    </recommendedName>
</protein>
<dbReference type="GO" id="GO:0003723">
    <property type="term" value="F:RNA binding"/>
    <property type="evidence" value="ECO:0007669"/>
    <property type="project" value="UniProtKB-KW"/>
</dbReference>
<dbReference type="GO" id="GO:0003968">
    <property type="term" value="F:RNA-directed RNA polymerase activity"/>
    <property type="evidence" value="ECO:0007669"/>
    <property type="project" value="UniProtKB-KW"/>
</dbReference>
<accession>A0A8S3CVV4</accession>
<name>A0A8S3CVV4_9BILA</name>
<comment type="caution">
    <text evidence="3">The sequence shown here is derived from an EMBL/GenBank/DDBJ whole genome shotgun (WGS) entry which is preliminary data.</text>
</comment>
<comment type="catalytic activity">
    <reaction evidence="1">
        <text>RNA(n) + a ribonucleoside 5'-triphosphate = RNA(n+1) + diphosphate</text>
        <dbReference type="Rhea" id="RHEA:21248"/>
        <dbReference type="Rhea" id="RHEA-COMP:14527"/>
        <dbReference type="Rhea" id="RHEA-COMP:17342"/>
        <dbReference type="ChEBI" id="CHEBI:33019"/>
        <dbReference type="ChEBI" id="CHEBI:61557"/>
        <dbReference type="ChEBI" id="CHEBI:140395"/>
        <dbReference type="EC" id="2.7.7.48"/>
    </reaction>
</comment>
<organism evidence="3 4">
    <name type="scientific">Rotaria magnacalcarata</name>
    <dbReference type="NCBI Taxonomy" id="392030"/>
    <lineage>
        <taxon>Eukaryota</taxon>
        <taxon>Metazoa</taxon>
        <taxon>Spiralia</taxon>
        <taxon>Gnathifera</taxon>
        <taxon>Rotifera</taxon>
        <taxon>Eurotatoria</taxon>
        <taxon>Bdelloidea</taxon>
        <taxon>Philodinida</taxon>
        <taxon>Philodinidae</taxon>
        <taxon>Rotaria</taxon>
    </lineage>
</organism>
<dbReference type="InterPro" id="IPR007855">
    <property type="entry name" value="RDRP"/>
</dbReference>
<dbReference type="Proteomes" id="UP000681720">
    <property type="component" value="Unassembled WGS sequence"/>
</dbReference>
<dbReference type="AlphaFoldDB" id="A0A8S3CVV4"/>
<sequence>MLELWAVDLPELYHLNDVIIFSVRGERPDFNKIAGSDLDGDGYF</sequence>
<keyword evidence="1" id="KW-0808">Transferase</keyword>
<reference evidence="3" key="1">
    <citation type="submission" date="2021-02" db="EMBL/GenBank/DDBJ databases">
        <authorList>
            <person name="Nowell W R."/>
        </authorList>
    </citation>
    <scope>NUCLEOTIDE SEQUENCE</scope>
</reference>
<keyword evidence="1" id="KW-0694">RNA-binding</keyword>
<proteinExistence type="inferred from homology"/>
<feature type="domain" description="RDRP core" evidence="2">
    <location>
        <begin position="5"/>
        <end position="44"/>
    </location>
</feature>